<evidence type="ECO:0000313" key="3">
    <source>
        <dbReference type="Proteomes" id="UP000182508"/>
    </source>
</evidence>
<organism evidence="2 3">
    <name type="scientific">Streptococcus henryi</name>
    <dbReference type="NCBI Taxonomy" id="439219"/>
    <lineage>
        <taxon>Bacteria</taxon>
        <taxon>Bacillati</taxon>
        <taxon>Bacillota</taxon>
        <taxon>Bacilli</taxon>
        <taxon>Lactobacillales</taxon>
        <taxon>Streptococcaceae</taxon>
        <taxon>Streptococcus</taxon>
    </lineage>
</organism>
<evidence type="ECO:0000313" key="2">
    <source>
        <dbReference type="EMBL" id="SDB29482.1"/>
    </source>
</evidence>
<sequence>MEKDTKNLILGWITLAFFVGIIYMFFYWFLKLLSIVKTLDAVIIVAIITGLVTITTTAVKTIIDIKQTRLQYLTQKRETAYYQFIDMVYKINQSSKDQSSYSSEEQIKDLTKFSKEITMWG</sequence>
<proteinExistence type="predicted"/>
<evidence type="ECO:0000256" key="1">
    <source>
        <dbReference type="SAM" id="Phobius"/>
    </source>
</evidence>
<name>A0A1G6C9I6_9STRE</name>
<keyword evidence="1" id="KW-0812">Transmembrane</keyword>
<accession>A0A1G6C9I6</accession>
<dbReference type="AlphaFoldDB" id="A0A1G6C9I6"/>
<reference evidence="2 3" key="1">
    <citation type="submission" date="2016-10" db="EMBL/GenBank/DDBJ databases">
        <authorList>
            <person name="de Groot N.N."/>
        </authorList>
    </citation>
    <scope>NUCLEOTIDE SEQUENCE [LARGE SCALE GENOMIC DNA]</scope>
    <source>
        <strain evidence="2 3">A-4</strain>
    </source>
</reference>
<dbReference type="STRING" id="439219.SAMN02910293_01478"/>
<keyword evidence="3" id="KW-1185">Reference proteome</keyword>
<keyword evidence="1" id="KW-1133">Transmembrane helix</keyword>
<feature type="transmembrane region" description="Helical" evidence="1">
    <location>
        <begin position="41"/>
        <end position="63"/>
    </location>
</feature>
<dbReference type="RefSeq" id="WP_245686248.1">
    <property type="nucleotide sequence ID" value="NZ_FMXP01000019.1"/>
</dbReference>
<gene>
    <name evidence="2" type="ORF">SAMN02910293_01478</name>
</gene>
<feature type="transmembrane region" description="Helical" evidence="1">
    <location>
        <begin position="7"/>
        <end position="29"/>
    </location>
</feature>
<dbReference type="EMBL" id="FMXP01000019">
    <property type="protein sequence ID" value="SDB29482.1"/>
    <property type="molecule type" value="Genomic_DNA"/>
</dbReference>
<keyword evidence="1" id="KW-0472">Membrane</keyword>
<protein>
    <submittedName>
        <fullName evidence="2">SbmA/BacA-like family protein</fullName>
    </submittedName>
</protein>
<dbReference type="Proteomes" id="UP000182508">
    <property type="component" value="Unassembled WGS sequence"/>
</dbReference>